<evidence type="ECO:0000313" key="5">
    <source>
        <dbReference type="EMBL" id="KAB2353604.1"/>
    </source>
</evidence>
<evidence type="ECO:0000256" key="3">
    <source>
        <dbReference type="SAM" id="MobiDB-lite"/>
    </source>
</evidence>
<dbReference type="InterPro" id="IPR029016">
    <property type="entry name" value="GAF-like_dom_sf"/>
</dbReference>
<accession>A0A6L3VE56</accession>
<name>A0A6L3VE56_9ACTN</name>
<reference evidence="5 6" key="1">
    <citation type="submission" date="2019-09" db="EMBL/GenBank/DDBJ databases">
        <title>Actinomadura physcomitrii sp. nov., a novel actinomycete isolated from moss [Physcomitrium sphaericum (Ludw) Fuernr].</title>
        <authorList>
            <person name="Liu C."/>
            <person name="Zhuang X."/>
        </authorList>
    </citation>
    <scope>NUCLEOTIDE SEQUENCE [LARGE SCALE GENOMIC DNA]</scope>
    <source>
        <strain evidence="5 6">CYP1-1B</strain>
    </source>
</reference>
<dbReference type="SUPFAM" id="SSF55781">
    <property type="entry name" value="GAF domain-like"/>
    <property type="match status" value="1"/>
</dbReference>
<evidence type="ECO:0000313" key="6">
    <source>
        <dbReference type="Proteomes" id="UP000483004"/>
    </source>
</evidence>
<dbReference type="Proteomes" id="UP000483004">
    <property type="component" value="Unassembled WGS sequence"/>
</dbReference>
<sequence length="308" mass="32498">MAQDNVISVAPTETVLTDQLAVEIARLGVVGESSDVGTLHRVAELASRAVHGCAGAACVRWAMPPASLGDPVAVAALGAGPDPAPRPPDVPRVPKQQDASGRSAADPGLPEAAGEVAPDELPSPDAERPEPLAAAASHPDLAEVTDRQLSRGRGPIFDVVMDRRTVSCDDILVETRWPEAVSDMLRRGVRCFTTSPHLNPPVLVTLTLYGVTPKSLGPDRLALVSLLLAQGSATMSNAQQYDDVHRTARQLQEAVEARAVVDQAKGILMHALGCGADEAFAEMRRISQTRHVKLTALAQRIVGDQGLR</sequence>
<dbReference type="PROSITE" id="PS50921">
    <property type="entry name" value="ANTAR"/>
    <property type="match status" value="1"/>
</dbReference>
<dbReference type="GO" id="GO:0003723">
    <property type="term" value="F:RNA binding"/>
    <property type="evidence" value="ECO:0007669"/>
    <property type="project" value="InterPro"/>
</dbReference>
<dbReference type="AlphaFoldDB" id="A0A6L3VE56"/>
<dbReference type="Gene3D" id="1.10.10.10">
    <property type="entry name" value="Winged helix-like DNA-binding domain superfamily/Winged helix DNA-binding domain"/>
    <property type="match status" value="1"/>
</dbReference>
<keyword evidence="6" id="KW-1185">Reference proteome</keyword>
<feature type="region of interest" description="Disordered" evidence="3">
    <location>
        <begin position="77"/>
        <end position="147"/>
    </location>
</feature>
<dbReference type="Pfam" id="PF03861">
    <property type="entry name" value="ANTAR"/>
    <property type="match status" value="1"/>
</dbReference>
<evidence type="ECO:0000259" key="4">
    <source>
        <dbReference type="PROSITE" id="PS50921"/>
    </source>
</evidence>
<proteinExistence type="predicted"/>
<organism evidence="5 6">
    <name type="scientific">Actinomadura montaniterrae</name>
    <dbReference type="NCBI Taxonomy" id="1803903"/>
    <lineage>
        <taxon>Bacteria</taxon>
        <taxon>Bacillati</taxon>
        <taxon>Actinomycetota</taxon>
        <taxon>Actinomycetes</taxon>
        <taxon>Streptosporangiales</taxon>
        <taxon>Thermomonosporaceae</taxon>
        <taxon>Actinomadura</taxon>
    </lineage>
</organism>
<dbReference type="InterPro" id="IPR011006">
    <property type="entry name" value="CheY-like_superfamily"/>
</dbReference>
<dbReference type="SMART" id="SM01012">
    <property type="entry name" value="ANTAR"/>
    <property type="match status" value="1"/>
</dbReference>
<keyword evidence="1" id="KW-0805">Transcription regulation</keyword>
<gene>
    <name evidence="5" type="ORF">F9B16_49465</name>
</gene>
<dbReference type="InterPro" id="IPR005561">
    <property type="entry name" value="ANTAR"/>
</dbReference>
<evidence type="ECO:0000256" key="1">
    <source>
        <dbReference type="ARBA" id="ARBA00023015"/>
    </source>
</evidence>
<comment type="caution">
    <text evidence="5">The sequence shown here is derived from an EMBL/GenBank/DDBJ whole genome shotgun (WGS) entry which is preliminary data.</text>
</comment>
<feature type="compositionally biased region" description="Pro residues" evidence="3">
    <location>
        <begin position="82"/>
        <end position="91"/>
    </location>
</feature>
<dbReference type="SUPFAM" id="SSF52172">
    <property type="entry name" value="CheY-like"/>
    <property type="match status" value="1"/>
</dbReference>
<dbReference type="InterPro" id="IPR036388">
    <property type="entry name" value="WH-like_DNA-bd_sf"/>
</dbReference>
<evidence type="ECO:0000256" key="2">
    <source>
        <dbReference type="ARBA" id="ARBA00023163"/>
    </source>
</evidence>
<feature type="domain" description="ANTAR" evidence="4">
    <location>
        <begin position="241"/>
        <end position="302"/>
    </location>
</feature>
<dbReference type="OrthoDB" id="4929862at2"/>
<keyword evidence="2" id="KW-0804">Transcription</keyword>
<dbReference type="Gene3D" id="3.30.450.40">
    <property type="match status" value="1"/>
</dbReference>
<protein>
    <submittedName>
        <fullName evidence="5">ANTAR domain-containing protein</fullName>
    </submittedName>
</protein>
<dbReference type="EMBL" id="WBMR01000403">
    <property type="protein sequence ID" value="KAB2353604.1"/>
    <property type="molecule type" value="Genomic_DNA"/>
</dbReference>